<keyword evidence="5 6" id="KW-0378">Hydrolase</keyword>
<evidence type="ECO:0000256" key="6">
    <source>
        <dbReference type="HAMAP-Rule" id="MF_00223"/>
    </source>
</evidence>
<gene>
    <name evidence="6 9" type="primary">folE</name>
    <name evidence="9" type="ORF">GK108_17580</name>
</gene>
<name>A0A6L9LDW1_9BACT</name>
<feature type="region of interest" description="Disordered" evidence="7">
    <location>
        <begin position="1"/>
        <end position="35"/>
    </location>
</feature>
<dbReference type="UniPathway" id="UPA00848">
    <property type="reaction ID" value="UER00151"/>
</dbReference>
<reference evidence="9 10" key="1">
    <citation type="submission" date="2020-02" db="EMBL/GenBank/DDBJ databases">
        <title>Draft genome sequence of two Spirosoma agri KCTC 52727 and Spirosoma terrae KCTC 52035.</title>
        <authorList>
            <person name="Rojas J."/>
            <person name="Ambika Manirajan B."/>
            <person name="Suarez C."/>
            <person name="Ratering S."/>
            <person name="Schnell S."/>
        </authorList>
    </citation>
    <scope>NUCLEOTIDE SEQUENCE [LARGE SCALE GENOMIC DNA]</scope>
    <source>
        <strain evidence="9 10">KCTC 52035</strain>
    </source>
</reference>
<dbReference type="Gene3D" id="3.30.1130.10">
    <property type="match status" value="1"/>
</dbReference>
<dbReference type="InterPro" id="IPR043133">
    <property type="entry name" value="GTP-CH-I_C/QueF"/>
</dbReference>
<dbReference type="FunFam" id="3.30.1130.10:FF:000001">
    <property type="entry name" value="GTP cyclohydrolase 1"/>
    <property type="match status" value="1"/>
</dbReference>
<evidence type="ECO:0000313" key="9">
    <source>
        <dbReference type="EMBL" id="NDU96698.1"/>
    </source>
</evidence>
<dbReference type="NCBIfam" id="TIGR00063">
    <property type="entry name" value="folE"/>
    <property type="match status" value="1"/>
</dbReference>
<dbReference type="NCBIfam" id="NF006826">
    <property type="entry name" value="PRK09347.1-3"/>
    <property type="match status" value="1"/>
</dbReference>
<dbReference type="NCBIfam" id="NF006824">
    <property type="entry name" value="PRK09347.1-1"/>
    <property type="match status" value="1"/>
</dbReference>
<feature type="binding site" evidence="6">
    <location>
        <position position="143"/>
    </location>
    <ligand>
        <name>Zn(2+)</name>
        <dbReference type="ChEBI" id="CHEBI:29105"/>
    </ligand>
</feature>
<dbReference type="HAMAP" id="MF_00223">
    <property type="entry name" value="FolE"/>
    <property type="match status" value="1"/>
</dbReference>
<dbReference type="GO" id="GO:0006730">
    <property type="term" value="P:one-carbon metabolic process"/>
    <property type="evidence" value="ECO:0007669"/>
    <property type="project" value="UniProtKB-UniRule"/>
</dbReference>
<evidence type="ECO:0000259" key="8">
    <source>
        <dbReference type="Pfam" id="PF01227"/>
    </source>
</evidence>
<sequence length="256" mass="28480">MKLNGTSSNTPLNGSNGKQNGVSSNGHGLNGHYTADDELVDDIGDAHSASSIDTPMRPDAFDLDDDLKVDLIEEHFREIMNILGLDLNDDSLSGSPRRVAKMYVKEIFRGLNPANKPKPTLFDNKFRYDEMLVEKDITVQTYCEHHFVPIIGKAHVAYISSGKVIGLSKLNRIVEYFCKRPQVQERLTVQIAEELKTVLETDNVAVIIDAKHLCVSTRGVHDVNSSTITASYSGKFEDEATKQELLRYVTQPSITI</sequence>
<comment type="caution">
    <text evidence="9">The sequence shown here is derived from an EMBL/GenBank/DDBJ whole genome shotgun (WGS) entry which is preliminary data.</text>
</comment>
<evidence type="ECO:0000256" key="4">
    <source>
        <dbReference type="ARBA" id="ARBA00022563"/>
    </source>
</evidence>
<dbReference type="NCBIfam" id="NF006825">
    <property type="entry name" value="PRK09347.1-2"/>
    <property type="match status" value="1"/>
</dbReference>
<evidence type="ECO:0000313" key="10">
    <source>
        <dbReference type="Proteomes" id="UP000474175"/>
    </source>
</evidence>
<dbReference type="GO" id="GO:0003934">
    <property type="term" value="F:GTP cyclohydrolase I activity"/>
    <property type="evidence" value="ECO:0007669"/>
    <property type="project" value="UniProtKB-UniRule"/>
</dbReference>
<dbReference type="GO" id="GO:0008270">
    <property type="term" value="F:zinc ion binding"/>
    <property type="evidence" value="ECO:0007669"/>
    <property type="project" value="UniProtKB-UniRule"/>
</dbReference>
<comment type="similarity">
    <text evidence="3 6">Belongs to the GTP cyclohydrolase I family.</text>
</comment>
<accession>A0A6L9LDW1</accession>
<evidence type="ECO:0000256" key="7">
    <source>
        <dbReference type="SAM" id="MobiDB-lite"/>
    </source>
</evidence>
<keyword evidence="6" id="KW-0862">Zinc</keyword>
<dbReference type="Gene3D" id="1.10.286.10">
    <property type="match status" value="1"/>
</dbReference>
<dbReference type="Proteomes" id="UP000474175">
    <property type="component" value="Unassembled WGS sequence"/>
</dbReference>
<dbReference type="GO" id="GO:0046654">
    <property type="term" value="P:tetrahydrofolate biosynthetic process"/>
    <property type="evidence" value="ECO:0007669"/>
    <property type="project" value="UniProtKB-UniRule"/>
</dbReference>
<feature type="domain" description="GTP cyclohydrolase I" evidence="8">
    <location>
        <begin position="72"/>
        <end position="248"/>
    </location>
</feature>
<feature type="binding site" evidence="6">
    <location>
        <position position="214"/>
    </location>
    <ligand>
        <name>Zn(2+)</name>
        <dbReference type="ChEBI" id="CHEBI:29105"/>
    </ligand>
</feature>
<keyword evidence="6" id="KW-0342">GTP-binding</keyword>
<keyword evidence="4 6" id="KW-0554">One-carbon metabolism</keyword>
<dbReference type="EC" id="3.5.4.16" evidence="6"/>
<feature type="binding site" evidence="6">
    <location>
        <position position="146"/>
    </location>
    <ligand>
        <name>Zn(2+)</name>
        <dbReference type="ChEBI" id="CHEBI:29105"/>
    </ligand>
</feature>
<dbReference type="GO" id="GO:0005525">
    <property type="term" value="F:GTP binding"/>
    <property type="evidence" value="ECO:0007669"/>
    <property type="project" value="UniProtKB-KW"/>
</dbReference>
<evidence type="ECO:0000256" key="5">
    <source>
        <dbReference type="ARBA" id="ARBA00022801"/>
    </source>
</evidence>
<dbReference type="GO" id="GO:0005737">
    <property type="term" value="C:cytoplasm"/>
    <property type="evidence" value="ECO:0007669"/>
    <property type="project" value="TreeGrafter"/>
</dbReference>
<dbReference type="RefSeq" id="WP_163951361.1">
    <property type="nucleotide sequence ID" value="NZ_JAAFZH010000007.1"/>
</dbReference>
<dbReference type="Pfam" id="PF01227">
    <property type="entry name" value="GTP_cyclohydroI"/>
    <property type="match status" value="1"/>
</dbReference>
<comment type="catalytic activity">
    <reaction evidence="1 6">
        <text>GTP + H2O = 7,8-dihydroneopterin 3'-triphosphate + formate + H(+)</text>
        <dbReference type="Rhea" id="RHEA:17473"/>
        <dbReference type="ChEBI" id="CHEBI:15377"/>
        <dbReference type="ChEBI" id="CHEBI:15378"/>
        <dbReference type="ChEBI" id="CHEBI:15740"/>
        <dbReference type="ChEBI" id="CHEBI:37565"/>
        <dbReference type="ChEBI" id="CHEBI:58462"/>
        <dbReference type="EC" id="3.5.4.16"/>
    </reaction>
</comment>
<dbReference type="SUPFAM" id="SSF55620">
    <property type="entry name" value="Tetrahydrobiopterin biosynthesis enzymes-like"/>
    <property type="match status" value="1"/>
</dbReference>
<evidence type="ECO:0000256" key="2">
    <source>
        <dbReference type="ARBA" id="ARBA00005080"/>
    </source>
</evidence>
<organism evidence="9 10">
    <name type="scientific">Spirosoma terrae</name>
    <dbReference type="NCBI Taxonomy" id="1968276"/>
    <lineage>
        <taxon>Bacteria</taxon>
        <taxon>Pseudomonadati</taxon>
        <taxon>Bacteroidota</taxon>
        <taxon>Cytophagia</taxon>
        <taxon>Cytophagales</taxon>
        <taxon>Cytophagaceae</taxon>
        <taxon>Spirosoma</taxon>
    </lineage>
</organism>
<comment type="pathway">
    <text evidence="2 6">Cofactor biosynthesis; 7,8-dihydroneopterin triphosphate biosynthesis; 7,8-dihydroneopterin triphosphate from GTP: step 1/1.</text>
</comment>
<protein>
    <recommendedName>
        <fullName evidence="6">GTP cyclohydrolase 1</fullName>
        <ecNumber evidence="6">3.5.4.16</ecNumber>
    </recommendedName>
    <alternativeName>
        <fullName evidence="6">GTP cyclohydrolase I</fullName>
        <shortName evidence="6">GTP-CH-I</shortName>
    </alternativeName>
</protein>
<dbReference type="InterPro" id="IPR018234">
    <property type="entry name" value="GTP_CycHdrlase_I_CS"/>
</dbReference>
<evidence type="ECO:0000256" key="3">
    <source>
        <dbReference type="ARBA" id="ARBA00008085"/>
    </source>
</evidence>
<dbReference type="PANTHER" id="PTHR11109">
    <property type="entry name" value="GTP CYCLOHYDROLASE I"/>
    <property type="match status" value="1"/>
</dbReference>
<dbReference type="PANTHER" id="PTHR11109:SF7">
    <property type="entry name" value="GTP CYCLOHYDROLASE 1"/>
    <property type="match status" value="1"/>
</dbReference>
<dbReference type="PROSITE" id="PS00859">
    <property type="entry name" value="GTP_CYCLOHYDROL_1_1"/>
    <property type="match status" value="1"/>
</dbReference>
<dbReference type="InterPro" id="IPR001474">
    <property type="entry name" value="GTP_CycHdrlase_I"/>
</dbReference>
<keyword evidence="6" id="KW-0479">Metal-binding</keyword>
<keyword evidence="10" id="KW-1185">Reference proteome</keyword>
<dbReference type="InterPro" id="IPR043134">
    <property type="entry name" value="GTP-CH-I_N"/>
</dbReference>
<dbReference type="AlphaFoldDB" id="A0A6L9LDW1"/>
<feature type="compositionally biased region" description="Polar residues" evidence="7">
    <location>
        <begin position="1"/>
        <end position="27"/>
    </location>
</feature>
<dbReference type="EMBL" id="JAAFZH010000007">
    <property type="protein sequence ID" value="NDU96698.1"/>
    <property type="molecule type" value="Genomic_DNA"/>
</dbReference>
<keyword evidence="6" id="KW-0547">Nucleotide-binding</keyword>
<dbReference type="GO" id="GO:0006729">
    <property type="term" value="P:tetrahydrobiopterin biosynthetic process"/>
    <property type="evidence" value="ECO:0007669"/>
    <property type="project" value="TreeGrafter"/>
</dbReference>
<dbReference type="InterPro" id="IPR020602">
    <property type="entry name" value="GTP_CycHdrlase_I_dom"/>
</dbReference>
<proteinExistence type="inferred from homology"/>
<evidence type="ECO:0000256" key="1">
    <source>
        <dbReference type="ARBA" id="ARBA00001052"/>
    </source>
</evidence>
<comment type="subunit">
    <text evidence="6">Homopolymer.</text>
</comment>